<reference evidence="4" key="1">
    <citation type="journal article" date="2019" name="Int. J. Syst. Evol. Microbiol.">
        <title>The Global Catalogue of Microorganisms (GCM) 10K type strain sequencing project: providing services to taxonomists for standard genome sequencing and annotation.</title>
        <authorList>
            <consortium name="The Broad Institute Genomics Platform"/>
            <consortium name="The Broad Institute Genome Sequencing Center for Infectious Disease"/>
            <person name="Wu L."/>
            <person name="Ma J."/>
        </authorList>
    </citation>
    <scope>NUCLEOTIDE SEQUENCE [LARGE SCALE GENOMIC DNA]</scope>
    <source>
        <strain evidence="4">JCM 9651</strain>
    </source>
</reference>
<feature type="domain" description="HTH-like" evidence="2">
    <location>
        <begin position="47"/>
        <end position="78"/>
    </location>
</feature>
<evidence type="ECO:0000313" key="3">
    <source>
        <dbReference type="EMBL" id="GAA3372929.1"/>
    </source>
</evidence>
<evidence type="ECO:0000259" key="2">
    <source>
        <dbReference type="Pfam" id="PF13276"/>
    </source>
</evidence>
<evidence type="ECO:0000313" key="4">
    <source>
        <dbReference type="Proteomes" id="UP001499990"/>
    </source>
</evidence>
<gene>
    <name evidence="3" type="ORF">GCM10020367_30860</name>
</gene>
<dbReference type="Proteomes" id="UP001499990">
    <property type="component" value="Unassembled WGS sequence"/>
</dbReference>
<sequence length="83" mass="9251">MSSRFQFVEDHQEDHEVTRLCSLLGVVRSSDYTWRSGAEAREWRERADAELAARIPEVHEESGAAYGSPRITAELNADETGGG</sequence>
<protein>
    <recommendedName>
        <fullName evidence="2">HTH-like domain-containing protein</fullName>
    </recommendedName>
</protein>
<dbReference type="Pfam" id="PF13276">
    <property type="entry name" value="HTH_21"/>
    <property type="match status" value="1"/>
</dbReference>
<evidence type="ECO:0000256" key="1">
    <source>
        <dbReference type="SAM" id="MobiDB-lite"/>
    </source>
</evidence>
<dbReference type="RefSeq" id="WP_425586207.1">
    <property type="nucleotide sequence ID" value="NZ_BAAAYL010000001.1"/>
</dbReference>
<feature type="region of interest" description="Disordered" evidence="1">
    <location>
        <begin position="61"/>
        <end position="83"/>
    </location>
</feature>
<dbReference type="EMBL" id="BAAAYL010000001">
    <property type="protein sequence ID" value="GAA3372929.1"/>
    <property type="molecule type" value="Genomic_DNA"/>
</dbReference>
<accession>A0ABP6SC37</accession>
<name>A0ABP6SC37_9ACTN</name>
<organism evidence="3 4">
    <name type="scientific">Streptomyces sannanensis</name>
    <dbReference type="NCBI Taxonomy" id="285536"/>
    <lineage>
        <taxon>Bacteria</taxon>
        <taxon>Bacillati</taxon>
        <taxon>Actinomycetota</taxon>
        <taxon>Actinomycetes</taxon>
        <taxon>Kitasatosporales</taxon>
        <taxon>Streptomycetaceae</taxon>
        <taxon>Streptomyces</taxon>
    </lineage>
</organism>
<dbReference type="InterPro" id="IPR025948">
    <property type="entry name" value="HTH-like_dom"/>
</dbReference>
<proteinExistence type="predicted"/>
<comment type="caution">
    <text evidence="3">The sequence shown here is derived from an EMBL/GenBank/DDBJ whole genome shotgun (WGS) entry which is preliminary data.</text>
</comment>
<keyword evidence="4" id="KW-1185">Reference proteome</keyword>